<feature type="transmembrane region" description="Helical" evidence="1">
    <location>
        <begin position="74"/>
        <end position="96"/>
    </location>
</feature>
<proteinExistence type="predicted"/>
<reference evidence="2 3" key="1">
    <citation type="submission" date="2017-08" db="EMBL/GenBank/DDBJ databases">
        <title>Infants hospitalized years apart are colonized by the same room-sourced microbial strains.</title>
        <authorList>
            <person name="Brooks B."/>
            <person name="Olm M.R."/>
            <person name="Firek B.A."/>
            <person name="Baker R."/>
            <person name="Thomas B.C."/>
            <person name="Morowitz M.J."/>
            <person name="Banfield J.F."/>
        </authorList>
    </citation>
    <scope>NUCLEOTIDE SEQUENCE [LARGE SCALE GENOMIC DNA]</scope>
    <source>
        <strain evidence="2">S2_018_000_R3_110</strain>
    </source>
</reference>
<sequence length="189" mass="20494">MLFLLIAAMMGVGTIVGAAAPGIYWNCDSEQRCTGGTDATNMLPDETRLILNRDPVARGKFLAWMAKPGVHAGLAALIFLEFVPMMILLFSIGMALRRLGERKRHALTLALPWLRRASRAAIALAVARLVVPVPTAILLHQGVDQDDIVLPGIELSNTLVLLLLTIAIHAVIWALEAGIRAERELADFV</sequence>
<feature type="transmembrane region" description="Helical" evidence="1">
    <location>
        <begin position="117"/>
        <end position="139"/>
    </location>
</feature>
<gene>
    <name evidence="2" type="ORF">DI632_10265</name>
</gene>
<keyword evidence="1" id="KW-0472">Membrane</keyword>
<organism evidence="2 3">
    <name type="scientific">Sphingomonas hengshuiensis</name>
    <dbReference type="NCBI Taxonomy" id="1609977"/>
    <lineage>
        <taxon>Bacteria</taxon>
        <taxon>Pseudomonadati</taxon>
        <taxon>Pseudomonadota</taxon>
        <taxon>Alphaproteobacteria</taxon>
        <taxon>Sphingomonadales</taxon>
        <taxon>Sphingomonadaceae</taxon>
        <taxon>Sphingomonas</taxon>
    </lineage>
</organism>
<accession>A0A2W4Z4W2</accession>
<name>A0A2W4Z4W2_9SPHN</name>
<dbReference type="Proteomes" id="UP000248614">
    <property type="component" value="Unassembled WGS sequence"/>
</dbReference>
<protein>
    <recommendedName>
        <fullName evidence="4">DUF2975 domain-containing protein</fullName>
    </recommendedName>
</protein>
<feature type="transmembrane region" description="Helical" evidence="1">
    <location>
        <begin position="159"/>
        <end position="179"/>
    </location>
</feature>
<evidence type="ECO:0008006" key="4">
    <source>
        <dbReference type="Google" id="ProtNLM"/>
    </source>
</evidence>
<evidence type="ECO:0000313" key="3">
    <source>
        <dbReference type="Proteomes" id="UP000248614"/>
    </source>
</evidence>
<dbReference type="EMBL" id="QFNF01000025">
    <property type="protein sequence ID" value="PZO76726.1"/>
    <property type="molecule type" value="Genomic_DNA"/>
</dbReference>
<dbReference type="AlphaFoldDB" id="A0A2W4Z4W2"/>
<comment type="caution">
    <text evidence="2">The sequence shown here is derived from an EMBL/GenBank/DDBJ whole genome shotgun (WGS) entry which is preliminary data.</text>
</comment>
<keyword evidence="1" id="KW-1133">Transmembrane helix</keyword>
<evidence type="ECO:0000256" key="1">
    <source>
        <dbReference type="SAM" id="Phobius"/>
    </source>
</evidence>
<evidence type="ECO:0000313" key="2">
    <source>
        <dbReference type="EMBL" id="PZO76726.1"/>
    </source>
</evidence>
<keyword evidence="1" id="KW-0812">Transmembrane</keyword>